<dbReference type="PANTHER" id="PTHR13847:SF289">
    <property type="entry name" value="GLYCINE OXIDASE"/>
    <property type="match status" value="1"/>
</dbReference>
<evidence type="ECO:0000313" key="4">
    <source>
        <dbReference type="Proteomes" id="UP000625568"/>
    </source>
</evidence>
<reference evidence="3 4" key="1">
    <citation type="submission" date="2021-02" db="EMBL/GenBank/DDBJ databases">
        <title>FDA dAtabase for Regulatory Grade micrObial Sequences (FDA-ARGOS): Supporting development and validation of Infectious Disease Dx tests.</title>
        <authorList>
            <person name="Minogue T."/>
            <person name="Wolcott M."/>
            <person name="Wasieloski L."/>
            <person name="Aguilar W."/>
            <person name="Moore D."/>
            <person name="Jaissle J."/>
            <person name="Tallon L."/>
            <person name="Sadzewicz L."/>
            <person name="Zhao X."/>
            <person name="Boylan J."/>
            <person name="Ott S."/>
            <person name="Bowen H."/>
            <person name="Vavikolanu K."/>
            <person name="Mehta A."/>
            <person name="Aluvathingal J."/>
            <person name="Nadendla S."/>
            <person name="Yan Y."/>
            <person name="Sichtig H."/>
        </authorList>
    </citation>
    <scope>NUCLEOTIDE SEQUENCE [LARGE SCALE GENOMIC DNA]</scope>
    <source>
        <strain evidence="3 4">FDAARGOS_1272</strain>
    </source>
</reference>
<dbReference type="InterPro" id="IPR006076">
    <property type="entry name" value="FAD-dep_OxRdtase"/>
</dbReference>
<protein>
    <submittedName>
        <fullName evidence="3">FAD-binding oxidoreductase</fullName>
    </submittedName>
</protein>
<dbReference type="PANTHER" id="PTHR13847">
    <property type="entry name" value="SARCOSINE DEHYDROGENASE-RELATED"/>
    <property type="match status" value="1"/>
</dbReference>
<name>A0A892IKX2_9BURK</name>
<keyword evidence="1" id="KW-0560">Oxidoreductase</keyword>
<sequence>MEFDYLIIGGGIQGLILLDRMRALGLNVCCVERAADVGSGQTLRSQFYVHRGHFYTERDLIWQLNDGYPMWQRIVHRLGVRIRSTRSYIGFTGDSGAWTDAWDSQDVPYTHATGKSAVLEGHRLAEVFTFPHMLIDGREFVAKLSDANRHLIRLGEIGNIMRSNRGYRFTLNGQAMSTRKIVVCAGAGTPSVLSGIDGLDRKVEVQTRLCQVLVMRGKLPNESVLVPDAQMFIAPQYNPDGSPVLLYTYGTDPVDAGNGDALDMERIARQVDALNRTLPALGAAAASGDVYLARKTESAMLGRGLRPNKAFVERVADDVLCVLPTKLSLAINAADEVLAKLGIQHRKQPEPVPVGVPPHYLVNHAVNAFRRAQHAVLNHAATTHRGAQHA</sequence>
<evidence type="ECO:0000256" key="1">
    <source>
        <dbReference type="ARBA" id="ARBA00023002"/>
    </source>
</evidence>
<dbReference type="RefSeq" id="WP_158380465.1">
    <property type="nucleotide sequence ID" value="NZ_CABVPR010000090.1"/>
</dbReference>
<proteinExistence type="predicted"/>
<dbReference type="GO" id="GO:0016491">
    <property type="term" value="F:oxidoreductase activity"/>
    <property type="evidence" value="ECO:0007669"/>
    <property type="project" value="UniProtKB-KW"/>
</dbReference>
<dbReference type="Gene3D" id="3.50.50.60">
    <property type="entry name" value="FAD/NAD(P)-binding domain"/>
    <property type="match status" value="1"/>
</dbReference>
<dbReference type="GO" id="GO:0005737">
    <property type="term" value="C:cytoplasm"/>
    <property type="evidence" value="ECO:0007669"/>
    <property type="project" value="TreeGrafter"/>
</dbReference>
<dbReference type="Proteomes" id="UP000625568">
    <property type="component" value="Chromosome 3"/>
</dbReference>
<feature type="domain" description="FAD dependent oxidoreductase" evidence="2">
    <location>
        <begin position="4"/>
        <end position="283"/>
    </location>
</feature>
<organism evidence="3 4">
    <name type="scientific">Burkholderia dolosa</name>
    <dbReference type="NCBI Taxonomy" id="152500"/>
    <lineage>
        <taxon>Bacteria</taxon>
        <taxon>Pseudomonadati</taxon>
        <taxon>Pseudomonadota</taxon>
        <taxon>Betaproteobacteria</taxon>
        <taxon>Burkholderiales</taxon>
        <taxon>Burkholderiaceae</taxon>
        <taxon>Burkholderia</taxon>
        <taxon>Burkholderia cepacia complex</taxon>
    </lineage>
</organism>
<evidence type="ECO:0000313" key="3">
    <source>
        <dbReference type="EMBL" id="QRO81429.1"/>
    </source>
</evidence>
<gene>
    <name evidence="3" type="ORF">I6K02_27115</name>
</gene>
<keyword evidence="4" id="KW-1185">Reference proteome</keyword>
<dbReference type="SUPFAM" id="SSF51905">
    <property type="entry name" value="FAD/NAD(P)-binding domain"/>
    <property type="match status" value="1"/>
</dbReference>
<dbReference type="AlphaFoldDB" id="A0A892IKX2"/>
<dbReference type="InterPro" id="IPR036188">
    <property type="entry name" value="FAD/NAD-bd_sf"/>
</dbReference>
<dbReference type="EMBL" id="CP069484">
    <property type="protein sequence ID" value="QRO81429.1"/>
    <property type="molecule type" value="Genomic_DNA"/>
</dbReference>
<dbReference type="Gene3D" id="3.30.9.10">
    <property type="entry name" value="D-Amino Acid Oxidase, subunit A, domain 2"/>
    <property type="match status" value="1"/>
</dbReference>
<dbReference type="Pfam" id="PF01266">
    <property type="entry name" value="DAO"/>
    <property type="match status" value="1"/>
</dbReference>
<dbReference type="GeneID" id="93131157"/>
<accession>A0A892IKX2</accession>
<evidence type="ECO:0000259" key="2">
    <source>
        <dbReference type="Pfam" id="PF01266"/>
    </source>
</evidence>